<organism evidence="2 3">
    <name type="scientific">Fibrella rubiginis</name>
    <dbReference type="NCBI Taxonomy" id="2817060"/>
    <lineage>
        <taxon>Bacteria</taxon>
        <taxon>Pseudomonadati</taxon>
        <taxon>Bacteroidota</taxon>
        <taxon>Cytophagia</taxon>
        <taxon>Cytophagales</taxon>
        <taxon>Spirosomataceae</taxon>
        <taxon>Fibrella</taxon>
    </lineage>
</organism>
<dbReference type="Pfam" id="PF00581">
    <property type="entry name" value="Rhodanese"/>
    <property type="match status" value="1"/>
</dbReference>
<dbReference type="EMBL" id="JAFMYV010000011">
    <property type="protein sequence ID" value="MBO0938805.1"/>
    <property type="molecule type" value="Genomic_DNA"/>
</dbReference>
<name>A0A939GL44_9BACT</name>
<sequence length="108" mass="11959">MASTHASSAFTDVSMAEFDSLRQQPGAVVVDVRDEWEFDEFNLGGINIPLPDIRARRHELLPANPLLVICTNGVRSRVAAKDLLRHAEFADKTIYHLVGGIIESEENS</sequence>
<dbReference type="SUPFAM" id="SSF52821">
    <property type="entry name" value="Rhodanese/Cell cycle control phosphatase"/>
    <property type="match status" value="1"/>
</dbReference>
<keyword evidence="3" id="KW-1185">Reference proteome</keyword>
<dbReference type="PROSITE" id="PS50206">
    <property type="entry name" value="RHODANESE_3"/>
    <property type="match status" value="1"/>
</dbReference>
<feature type="domain" description="Rhodanese" evidence="1">
    <location>
        <begin position="23"/>
        <end position="106"/>
    </location>
</feature>
<dbReference type="InterPro" id="IPR036873">
    <property type="entry name" value="Rhodanese-like_dom_sf"/>
</dbReference>
<evidence type="ECO:0000313" key="2">
    <source>
        <dbReference type="EMBL" id="MBO0938805.1"/>
    </source>
</evidence>
<dbReference type="InterPro" id="IPR001763">
    <property type="entry name" value="Rhodanese-like_dom"/>
</dbReference>
<dbReference type="Proteomes" id="UP000664034">
    <property type="component" value="Unassembled WGS sequence"/>
</dbReference>
<protein>
    <submittedName>
        <fullName evidence="2">Rhodanese-like domain-containing protein</fullName>
    </submittedName>
</protein>
<accession>A0A939GL44</accession>
<proteinExistence type="predicted"/>
<dbReference type="CDD" id="cd00158">
    <property type="entry name" value="RHOD"/>
    <property type="match status" value="1"/>
</dbReference>
<reference evidence="2" key="1">
    <citation type="submission" date="2021-03" db="EMBL/GenBank/DDBJ databases">
        <title>Fibrella sp. HMF5335 genome sequencing and assembly.</title>
        <authorList>
            <person name="Kang H."/>
            <person name="Kim H."/>
            <person name="Bae S."/>
            <person name="Joh K."/>
        </authorList>
    </citation>
    <scope>NUCLEOTIDE SEQUENCE</scope>
    <source>
        <strain evidence="2">HMF5335</strain>
    </source>
</reference>
<dbReference type="PANTHER" id="PTHR43031:SF7">
    <property type="entry name" value="NITRIC OXIDE REDUCTASE FLRD-NAD(+) REDUCTASE"/>
    <property type="match status" value="1"/>
</dbReference>
<dbReference type="RefSeq" id="WP_207366345.1">
    <property type="nucleotide sequence ID" value="NZ_JAFMYV010000011.1"/>
</dbReference>
<dbReference type="AlphaFoldDB" id="A0A939GL44"/>
<evidence type="ECO:0000313" key="3">
    <source>
        <dbReference type="Proteomes" id="UP000664034"/>
    </source>
</evidence>
<dbReference type="Gene3D" id="3.40.250.10">
    <property type="entry name" value="Rhodanese-like domain"/>
    <property type="match status" value="1"/>
</dbReference>
<comment type="caution">
    <text evidence="2">The sequence shown here is derived from an EMBL/GenBank/DDBJ whole genome shotgun (WGS) entry which is preliminary data.</text>
</comment>
<dbReference type="PANTHER" id="PTHR43031">
    <property type="entry name" value="FAD-DEPENDENT OXIDOREDUCTASE"/>
    <property type="match status" value="1"/>
</dbReference>
<dbReference type="SMART" id="SM00450">
    <property type="entry name" value="RHOD"/>
    <property type="match status" value="1"/>
</dbReference>
<evidence type="ECO:0000259" key="1">
    <source>
        <dbReference type="PROSITE" id="PS50206"/>
    </source>
</evidence>
<gene>
    <name evidence="2" type="ORF">J2I47_19795</name>
</gene>
<dbReference type="InterPro" id="IPR050229">
    <property type="entry name" value="GlpE_sulfurtransferase"/>
</dbReference>